<dbReference type="InterPro" id="IPR004352">
    <property type="entry name" value="GH114_TIM-barrel"/>
</dbReference>
<dbReference type="GO" id="GO:0005975">
    <property type="term" value="P:carbohydrate metabolic process"/>
    <property type="evidence" value="ECO:0007669"/>
    <property type="project" value="InterPro"/>
</dbReference>
<dbReference type="InterPro" id="IPR013785">
    <property type="entry name" value="Aldolase_TIM"/>
</dbReference>
<dbReference type="Gene3D" id="3.20.20.70">
    <property type="entry name" value="Aldolase class I"/>
    <property type="match status" value="1"/>
</dbReference>
<dbReference type="InterPro" id="IPR016925">
    <property type="entry name" value="UCP029570"/>
</dbReference>
<organism evidence="3 4">
    <name type="scientific">Giesbergeria anulus</name>
    <dbReference type="NCBI Taxonomy" id="180197"/>
    <lineage>
        <taxon>Bacteria</taxon>
        <taxon>Pseudomonadati</taxon>
        <taxon>Pseudomonadota</taxon>
        <taxon>Betaproteobacteria</taxon>
        <taxon>Burkholderiales</taxon>
        <taxon>Comamonadaceae</taxon>
        <taxon>Giesbergeria</taxon>
    </lineage>
</organism>
<dbReference type="InterPro" id="IPR017853">
    <property type="entry name" value="GH"/>
</dbReference>
<feature type="signal peptide" evidence="1">
    <location>
        <begin position="1"/>
        <end position="22"/>
    </location>
</feature>
<dbReference type="AlphaFoldDB" id="A0A1H9INK8"/>
<dbReference type="PANTHER" id="PTHR35882:SF2">
    <property type="entry name" value="PELA"/>
    <property type="match status" value="1"/>
</dbReference>
<dbReference type="Pfam" id="PF03537">
    <property type="entry name" value="Glyco_hydro_114"/>
    <property type="match status" value="1"/>
</dbReference>
<dbReference type="CDD" id="cd10922">
    <property type="entry name" value="CE4_PelA_like_C"/>
    <property type="match status" value="1"/>
</dbReference>
<dbReference type="InterPro" id="IPR011330">
    <property type="entry name" value="Glyco_hydro/deAcase_b/a-brl"/>
</dbReference>
<reference evidence="3 4" key="1">
    <citation type="submission" date="2016-10" db="EMBL/GenBank/DDBJ databases">
        <authorList>
            <person name="de Groot N.N."/>
        </authorList>
    </citation>
    <scope>NUCLEOTIDE SEQUENCE [LARGE SCALE GENOMIC DNA]</scope>
    <source>
        <strain evidence="3 4">ATCC 35958</strain>
    </source>
</reference>
<gene>
    <name evidence="3" type="ORF">SAMN02982919_01174</name>
</gene>
<evidence type="ECO:0000259" key="2">
    <source>
        <dbReference type="Pfam" id="PF03537"/>
    </source>
</evidence>
<name>A0A1H9INK8_9BURK</name>
<protein>
    <recommendedName>
        <fullName evidence="2">Glycoside-hydrolase family GH114 TIM-barrel domain-containing protein</fullName>
    </recommendedName>
</protein>
<dbReference type="PANTHER" id="PTHR35882">
    <property type="entry name" value="PELA"/>
    <property type="match status" value="1"/>
</dbReference>
<evidence type="ECO:0000313" key="3">
    <source>
        <dbReference type="EMBL" id="SEQ76180.1"/>
    </source>
</evidence>
<proteinExistence type="predicted"/>
<dbReference type="SUPFAM" id="SSF88713">
    <property type="entry name" value="Glycoside hydrolase/deacetylase"/>
    <property type="match status" value="1"/>
</dbReference>
<dbReference type="PIRSF" id="PIRSF029570">
    <property type="entry name" value="UCP029570"/>
    <property type="match status" value="1"/>
</dbReference>
<keyword evidence="1" id="KW-0732">Signal</keyword>
<evidence type="ECO:0000313" key="4">
    <source>
        <dbReference type="Proteomes" id="UP000199766"/>
    </source>
</evidence>
<dbReference type="EMBL" id="FOGD01000002">
    <property type="protein sequence ID" value="SEQ76180.1"/>
    <property type="molecule type" value="Genomic_DNA"/>
</dbReference>
<evidence type="ECO:0000256" key="1">
    <source>
        <dbReference type="SAM" id="SignalP"/>
    </source>
</evidence>
<feature type="domain" description="Glycoside-hydrolase family GH114 TIM-barrel" evidence="2">
    <location>
        <begin position="31"/>
        <end position="263"/>
    </location>
</feature>
<dbReference type="SUPFAM" id="SSF51445">
    <property type="entry name" value="(Trans)glycosidases"/>
    <property type="match status" value="1"/>
</dbReference>
<keyword evidence="4" id="KW-1185">Reference proteome</keyword>
<dbReference type="Proteomes" id="UP000199766">
    <property type="component" value="Unassembled WGS sequence"/>
</dbReference>
<dbReference type="PRINTS" id="PR01545">
    <property type="entry name" value="THEMAYE10DUF"/>
</dbReference>
<feature type="chain" id="PRO_5011692170" description="Glycoside-hydrolase family GH114 TIM-barrel domain-containing protein" evidence="1">
    <location>
        <begin position="23"/>
        <end position="936"/>
    </location>
</feature>
<accession>A0A1H9INK8</accession>
<sequence length="936" mass="104847">MPKLVSLLLWTLGILLSMPVHALPAVALHYGAAAPLSDLKVFDIVVVEPDHGHDPLLHQRSDSQLYAYVSVAEVQPSRSYYQDIPAAWKLARNGDWQSDVLDQTPADWPEFFASRVVAPLWARGYRGFFLDTLDSYRLAAQFDEAAQQAGLVRVIETLHQRFPGIRLILNRGFEVVPRVRDKIEMVAAESLFRGWNANKKRYEEVPAASREWLLGQLQTIRQQQGLPVLVIDYVPPQDRALARATATQIQALGFIPWVSDSQLHTIGVGNIELLPRRVLVLYDGDETVSLNYTNAHRYLHMPLNHMGYIVEYADTKQPLPQGIYRDRYAGVATWFSGFVPAAKGKELSRWLLARASEGMPLALVDDFGFLPDRSWAEQLGLQVGNLGIEGRLQTVRQHPMMGFEIAPPVPGREYEPVRLVGKSAAQATPLLELQDQRGQRVVAGAIMPWGGFMLDPFVLVALPGTEQRRWVIDPFAFLTQALRLPPMPVPDVTTENGRRLLMAHIDGDGFPSRAEMAGNPLASEVLLKEVLQKYRIPHTMSVIEAETAPDGLYPQQSAQMEDIARRMFRLPHVEIASHSYSHPFLWNQEVKHGVFLEETQKDYHLELPGYTFSLEREIVGSVNYIQQRLAPAGKKVQIMLWTGDTAPSGEALAIAHRAGLLNMNGGDTFINRSQSSLTAVRSHGIQKDGYIQVFAPITNENIYTNLWQGPFYGFERAIETFEMTGQPRRIKAVDIYYHTYSASKRAGLEALHKVYRWALAQQLHPVFTSEYIRKVQDFYGYAVARDGQGWRVRGGDALRTLRLPANWGAPALAQSQHVAGYREGTEGTYLHLTGSSAHIQTLEKTAPPPPLRPFLYEANARLKKWQGNPQATQTAFTLQGHVPLQFSLGHSSHCQVRAGQRLLAPIRTTTTPAGANVQMFELTATHAELQIVCPSH</sequence>
<dbReference type="InterPro" id="IPR016062">
    <property type="entry name" value="TM1410-rel"/>
</dbReference>
<dbReference type="Gene3D" id="3.20.20.370">
    <property type="entry name" value="Glycoside hydrolase/deacetylase"/>
    <property type="match status" value="1"/>
</dbReference>
<dbReference type="STRING" id="180197.SAMN02982919_01174"/>